<evidence type="ECO:0000256" key="6">
    <source>
        <dbReference type="ARBA" id="ARBA00022777"/>
    </source>
</evidence>
<dbReference type="InterPro" id="IPR005467">
    <property type="entry name" value="His_kinase_dom"/>
</dbReference>
<evidence type="ECO:0000256" key="3">
    <source>
        <dbReference type="ARBA" id="ARBA00022553"/>
    </source>
</evidence>
<comment type="caution">
    <text evidence="12">The sequence shown here is derived from an EMBL/GenBank/DDBJ whole genome shotgun (WGS) entry which is preliminary data.</text>
</comment>
<dbReference type="InterPro" id="IPR036890">
    <property type="entry name" value="HATPase_C_sf"/>
</dbReference>
<gene>
    <name evidence="12" type="ORF">Airi02_094900</name>
</gene>
<dbReference type="SMART" id="SM00387">
    <property type="entry name" value="HATPase_c"/>
    <property type="match status" value="1"/>
</dbReference>
<dbReference type="InterPro" id="IPR011712">
    <property type="entry name" value="Sig_transdc_His_kin_sub3_dim/P"/>
</dbReference>
<dbReference type="Pfam" id="PF07730">
    <property type="entry name" value="HisKA_3"/>
    <property type="match status" value="1"/>
</dbReference>
<evidence type="ECO:0000256" key="2">
    <source>
        <dbReference type="ARBA" id="ARBA00012438"/>
    </source>
</evidence>
<dbReference type="CDD" id="cd16917">
    <property type="entry name" value="HATPase_UhpB-NarQ-NarX-like"/>
    <property type="match status" value="1"/>
</dbReference>
<dbReference type="Gene3D" id="3.30.565.10">
    <property type="entry name" value="Histidine kinase-like ATPase, C-terminal domain"/>
    <property type="match status" value="1"/>
</dbReference>
<keyword evidence="3" id="KW-0597">Phosphoprotein</keyword>
<keyword evidence="13" id="KW-1185">Reference proteome</keyword>
<feature type="coiled-coil region" evidence="9">
    <location>
        <begin position="158"/>
        <end position="185"/>
    </location>
</feature>
<dbReference type="Pfam" id="PF02518">
    <property type="entry name" value="HATPase_c"/>
    <property type="match status" value="1"/>
</dbReference>
<dbReference type="InterPro" id="IPR055558">
    <property type="entry name" value="DUF7134"/>
</dbReference>
<name>A0A9W6SEX5_9ACTN</name>
<keyword evidence="7" id="KW-0067">ATP-binding</keyword>
<keyword evidence="10" id="KW-0812">Transmembrane</keyword>
<keyword evidence="6 12" id="KW-0418">Kinase</keyword>
<dbReference type="PANTHER" id="PTHR24421:SF10">
    <property type="entry name" value="NITRATE_NITRITE SENSOR PROTEIN NARQ"/>
    <property type="match status" value="1"/>
</dbReference>
<dbReference type="PROSITE" id="PS50109">
    <property type="entry name" value="HIS_KIN"/>
    <property type="match status" value="1"/>
</dbReference>
<dbReference type="EC" id="2.7.13.3" evidence="2"/>
<evidence type="ECO:0000256" key="7">
    <source>
        <dbReference type="ARBA" id="ARBA00022840"/>
    </source>
</evidence>
<feature type="transmembrane region" description="Helical" evidence="10">
    <location>
        <begin position="115"/>
        <end position="132"/>
    </location>
</feature>
<dbReference type="InterPro" id="IPR050482">
    <property type="entry name" value="Sensor_HK_TwoCompSys"/>
</dbReference>
<keyword evidence="9" id="KW-0175">Coiled coil</keyword>
<dbReference type="AlphaFoldDB" id="A0A9W6SEX5"/>
<proteinExistence type="predicted"/>
<feature type="transmembrane region" description="Helical" evidence="10">
    <location>
        <begin position="138"/>
        <end position="155"/>
    </location>
</feature>
<keyword evidence="8" id="KW-0902">Two-component regulatory system</keyword>
<dbReference type="GO" id="GO:0000155">
    <property type="term" value="F:phosphorelay sensor kinase activity"/>
    <property type="evidence" value="ECO:0007669"/>
    <property type="project" value="InterPro"/>
</dbReference>
<reference evidence="12" key="1">
    <citation type="submission" date="2023-03" db="EMBL/GenBank/DDBJ databases">
        <title>Actinoallomurus iriomotensis NBRC 103684.</title>
        <authorList>
            <person name="Ichikawa N."/>
            <person name="Sato H."/>
            <person name="Tonouchi N."/>
        </authorList>
    </citation>
    <scope>NUCLEOTIDE SEQUENCE</scope>
    <source>
        <strain evidence="12">NBRC 103684</strain>
    </source>
</reference>
<evidence type="ECO:0000256" key="10">
    <source>
        <dbReference type="SAM" id="Phobius"/>
    </source>
</evidence>
<dbReference type="GO" id="GO:0016020">
    <property type="term" value="C:membrane"/>
    <property type="evidence" value="ECO:0007669"/>
    <property type="project" value="InterPro"/>
</dbReference>
<dbReference type="Gene3D" id="1.20.5.1930">
    <property type="match status" value="1"/>
</dbReference>
<dbReference type="GO" id="GO:0046983">
    <property type="term" value="F:protein dimerization activity"/>
    <property type="evidence" value="ECO:0007669"/>
    <property type="project" value="InterPro"/>
</dbReference>
<dbReference type="PROSITE" id="PS51257">
    <property type="entry name" value="PROKAR_LIPOPROTEIN"/>
    <property type="match status" value="1"/>
</dbReference>
<dbReference type="Proteomes" id="UP001165074">
    <property type="component" value="Unassembled WGS sequence"/>
</dbReference>
<evidence type="ECO:0000313" key="12">
    <source>
        <dbReference type="EMBL" id="GLY91562.1"/>
    </source>
</evidence>
<evidence type="ECO:0000259" key="11">
    <source>
        <dbReference type="PROSITE" id="PS50109"/>
    </source>
</evidence>
<keyword evidence="10" id="KW-1133">Transmembrane helix</keyword>
<dbReference type="EMBL" id="BSTK01000021">
    <property type="protein sequence ID" value="GLY91562.1"/>
    <property type="molecule type" value="Genomic_DNA"/>
</dbReference>
<evidence type="ECO:0000256" key="4">
    <source>
        <dbReference type="ARBA" id="ARBA00022679"/>
    </source>
</evidence>
<dbReference type="Pfam" id="PF23539">
    <property type="entry name" value="DUF7134"/>
    <property type="match status" value="1"/>
</dbReference>
<evidence type="ECO:0000256" key="5">
    <source>
        <dbReference type="ARBA" id="ARBA00022741"/>
    </source>
</evidence>
<dbReference type="GO" id="GO:0005524">
    <property type="term" value="F:ATP binding"/>
    <property type="evidence" value="ECO:0007669"/>
    <property type="project" value="UniProtKB-KW"/>
</dbReference>
<dbReference type="PANTHER" id="PTHR24421">
    <property type="entry name" value="NITRATE/NITRITE SENSOR PROTEIN NARX-RELATED"/>
    <property type="match status" value="1"/>
</dbReference>
<dbReference type="SUPFAM" id="SSF55874">
    <property type="entry name" value="ATPase domain of HSP90 chaperone/DNA topoisomerase II/histidine kinase"/>
    <property type="match status" value="1"/>
</dbReference>
<evidence type="ECO:0000256" key="1">
    <source>
        <dbReference type="ARBA" id="ARBA00000085"/>
    </source>
</evidence>
<protein>
    <recommendedName>
        <fullName evidence="2">histidine kinase</fullName>
        <ecNumber evidence="2">2.7.13.3</ecNumber>
    </recommendedName>
</protein>
<dbReference type="InterPro" id="IPR003594">
    <property type="entry name" value="HATPase_dom"/>
</dbReference>
<keyword evidence="4" id="KW-0808">Transferase</keyword>
<keyword evidence="10" id="KW-0472">Membrane</keyword>
<comment type="catalytic activity">
    <reaction evidence="1">
        <text>ATP + protein L-histidine = ADP + protein N-phospho-L-histidine.</text>
        <dbReference type="EC" id="2.7.13.3"/>
    </reaction>
</comment>
<accession>A0A9W6SEX5</accession>
<evidence type="ECO:0000313" key="13">
    <source>
        <dbReference type="Proteomes" id="UP001165074"/>
    </source>
</evidence>
<evidence type="ECO:0000256" key="8">
    <source>
        <dbReference type="ARBA" id="ARBA00023012"/>
    </source>
</evidence>
<dbReference type="RefSeq" id="WP_285583220.1">
    <property type="nucleotide sequence ID" value="NZ_BSTK01000021.1"/>
</dbReference>
<keyword evidence="5" id="KW-0547">Nucleotide-binding</keyword>
<feature type="domain" description="Histidine kinase" evidence="11">
    <location>
        <begin position="307"/>
        <end position="398"/>
    </location>
</feature>
<evidence type="ECO:0000256" key="9">
    <source>
        <dbReference type="SAM" id="Coils"/>
    </source>
</evidence>
<sequence>MSELIRSRRAWLGAHPVVADALVSAFLTVSCLIEAAFQKSYGDLPGKHPDVVCGVLMSVVVMSLTLRRRMPVPVMAFTLAGNVLLTALGYVPTLGAGLACLVALYTVASHRGLGTSLPVGVLALVVYVVSLAVQGRTFWQSVSNTVLFAGAWLIGRSLRLRRAYLDELEARARRLEQAREADSRAARAEERSRIARELHDVVAHHVSVMTVQAGAARRILHRDPESVQDALSTIEQMGRTALGEMRRLVGVLRTEAEPARSELSPQPGVGDVNGLVEQLRETGLQVQLWIEGESRSLSPGVDLAAFRLVQEALTNTLKHAGPQARAWVRIQYADRQLEIEVEDDGRGLVAGLGRPGGGGNGHGLMGMRERVALYGGDLRIGPRSGGGFEVRARFPLEVP</sequence>
<organism evidence="12 13">
    <name type="scientific">Actinoallomurus iriomotensis</name>
    <dbReference type="NCBI Taxonomy" id="478107"/>
    <lineage>
        <taxon>Bacteria</taxon>
        <taxon>Bacillati</taxon>
        <taxon>Actinomycetota</taxon>
        <taxon>Actinomycetes</taxon>
        <taxon>Streptosporangiales</taxon>
        <taxon>Thermomonosporaceae</taxon>
        <taxon>Actinoallomurus</taxon>
    </lineage>
</organism>